<gene>
    <name evidence="1" type="ORF">GA0061098_1005290</name>
</gene>
<evidence type="ECO:0000313" key="1">
    <source>
        <dbReference type="EMBL" id="SCB31448.1"/>
    </source>
</evidence>
<organism evidence="1 2">
    <name type="scientific">Bradyrhizobium shewense</name>
    <dbReference type="NCBI Taxonomy" id="1761772"/>
    <lineage>
        <taxon>Bacteria</taxon>
        <taxon>Pseudomonadati</taxon>
        <taxon>Pseudomonadota</taxon>
        <taxon>Alphaproteobacteria</taxon>
        <taxon>Hyphomicrobiales</taxon>
        <taxon>Nitrobacteraceae</taxon>
        <taxon>Bradyrhizobium</taxon>
    </lineage>
</organism>
<dbReference type="Proteomes" id="UP000199184">
    <property type="component" value="Unassembled WGS sequence"/>
</dbReference>
<dbReference type="EMBL" id="FMAI01000005">
    <property type="protein sequence ID" value="SCB31448.1"/>
    <property type="molecule type" value="Genomic_DNA"/>
</dbReference>
<evidence type="ECO:0000313" key="2">
    <source>
        <dbReference type="Proteomes" id="UP000199184"/>
    </source>
</evidence>
<proteinExistence type="predicted"/>
<sequence length="39" mass="4321">MTHQPSSEGAIRLCNQLVVNDESMCSTTSFSAWLKTLSF</sequence>
<protein>
    <submittedName>
        <fullName evidence="1">Uncharacterized protein</fullName>
    </submittedName>
</protein>
<accession>A0A1C3VUN9</accession>
<dbReference type="AlphaFoldDB" id="A0A1C3VUN9"/>
<keyword evidence="2" id="KW-1185">Reference proteome</keyword>
<name>A0A1C3VUN9_9BRAD</name>
<reference evidence="2" key="1">
    <citation type="submission" date="2016-08" db="EMBL/GenBank/DDBJ databases">
        <authorList>
            <person name="Varghese N."/>
            <person name="Submissions Spin"/>
        </authorList>
    </citation>
    <scope>NUCLEOTIDE SEQUENCE [LARGE SCALE GENOMIC DNA]</scope>
    <source>
        <strain evidence="2">ERR11</strain>
    </source>
</reference>